<accession>A0A4V2UVI7</accession>
<keyword evidence="1" id="KW-0479">Metal-binding</keyword>
<dbReference type="InterPro" id="IPR037523">
    <property type="entry name" value="VOC_core"/>
</dbReference>
<dbReference type="InterPro" id="IPR051785">
    <property type="entry name" value="MMCE/EMCE_epimerase"/>
</dbReference>
<dbReference type="CDD" id="cd06587">
    <property type="entry name" value="VOC"/>
    <property type="match status" value="1"/>
</dbReference>
<dbReference type="Pfam" id="PF00903">
    <property type="entry name" value="Glyoxalase"/>
    <property type="match status" value="1"/>
</dbReference>
<proteinExistence type="predicted"/>
<dbReference type="InterPro" id="IPR029068">
    <property type="entry name" value="Glyas_Bleomycin-R_OHBP_Dase"/>
</dbReference>
<dbReference type="EMBL" id="SMAG01000002">
    <property type="protein sequence ID" value="TCS95987.1"/>
    <property type="molecule type" value="Genomic_DNA"/>
</dbReference>
<protein>
    <submittedName>
        <fullName evidence="3">Methylmalonyl-CoA epimerase</fullName>
    </submittedName>
</protein>
<reference evidence="3 4" key="1">
    <citation type="submission" date="2019-03" db="EMBL/GenBank/DDBJ databases">
        <title>Genomic Encyclopedia of Type Strains, Phase IV (KMG-IV): sequencing the most valuable type-strain genomes for metagenomic binning, comparative biology and taxonomic classification.</title>
        <authorList>
            <person name="Goeker M."/>
        </authorList>
    </citation>
    <scope>NUCLEOTIDE SEQUENCE [LARGE SCALE GENOMIC DNA]</scope>
    <source>
        <strain evidence="3 4">DSM 45707</strain>
    </source>
</reference>
<sequence>MLHHVGLEVKNIERTSQFYHRWFQLNEGKLMELNGEKILFLQVGNTWLEFIEVESPNHQDSIYHLAFKVTDIEQQISIMERAKVPILEPIQSFPNGWKNAFVSGPDGEWIELIQS</sequence>
<gene>
    <name evidence="3" type="ORF">EDD58_102571</name>
</gene>
<dbReference type="InterPro" id="IPR004360">
    <property type="entry name" value="Glyas_Fos-R_dOase_dom"/>
</dbReference>
<evidence type="ECO:0000313" key="3">
    <source>
        <dbReference type="EMBL" id="TCS95987.1"/>
    </source>
</evidence>
<dbReference type="AlphaFoldDB" id="A0A4V2UVI7"/>
<dbReference type="GO" id="GO:0004493">
    <property type="term" value="F:methylmalonyl-CoA epimerase activity"/>
    <property type="evidence" value="ECO:0007669"/>
    <property type="project" value="TreeGrafter"/>
</dbReference>
<keyword evidence="4" id="KW-1185">Reference proteome</keyword>
<dbReference type="PROSITE" id="PS51819">
    <property type="entry name" value="VOC"/>
    <property type="match status" value="1"/>
</dbReference>
<name>A0A4V2UVI7_9BACL</name>
<evidence type="ECO:0000259" key="2">
    <source>
        <dbReference type="PROSITE" id="PS51819"/>
    </source>
</evidence>
<evidence type="ECO:0000313" key="4">
    <source>
        <dbReference type="Proteomes" id="UP000294937"/>
    </source>
</evidence>
<comment type="caution">
    <text evidence="3">The sequence shown here is derived from an EMBL/GenBank/DDBJ whole genome shotgun (WGS) entry which is preliminary data.</text>
</comment>
<dbReference type="PANTHER" id="PTHR43048:SF3">
    <property type="entry name" value="METHYLMALONYL-COA EPIMERASE, MITOCHONDRIAL"/>
    <property type="match status" value="1"/>
</dbReference>
<dbReference type="RefSeq" id="WP_165875832.1">
    <property type="nucleotide sequence ID" value="NZ_SMAG01000002.1"/>
</dbReference>
<dbReference type="PANTHER" id="PTHR43048">
    <property type="entry name" value="METHYLMALONYL-COA EPIMERASE"/>
    <property type="match status" value="1"/>
</dbReference>
<organism evidence="3 4">
    <name type="scientific">Hazenella coriacea</name>
    <dbReference type="NCBI Taxonomy" id="1179467"/>
    <lineage>
        <taxon>Bacteria</taxon>
        <taxon>Bacillati</taxon>
        <taxon>Bacillota</taxon>
        <taxon>Bacilli</taxon>
        <taxon>Bacillales</taxon>
        <taxon>Thermoactinomycetaceae</taxon>
        <taxon>Hazenella</taxon>
    </lineage>
</organism>
<feature type="domain" description="VOC" evidence="2">
    <location>
        <begin position="1"/>
        <end position="115"/>
    </location>
</feature>
<dbReference type="GO" id="GO:0046491">
    <property type="term" value="P:L-methylmalonyl-CoA metabolic process"/>
    <property type="evidence" value="ECO:0007669"/>
    <property type="project" value="TreeGrafter"/>
</dbReference>
<evidence type="ECO:0000256" key="1">
    <source>
        <dbReference type="ARBA" id="ARBA00022723"/>
    </source>
</evidence>
<dbReference type="GO" id="GO:0046872">
    <property type="term" value="F:metal ion binding"/>
    <property type="evidence" value="ECO:0007669"/>
    <property type="project" value="UniProtKB-KW"/>
</dbReference>
<dbReference type="Proteomes" id="UP000294937">
    <property type="component" value="Unassembled WGS sequence"/>
</dbReference>
<dbReference type="Gene3D" id="3.10.180.10">
    <property type="entry name" value="2,3-Dihydroxybiphenyl 1,2-Dioxygenase, domain 1"/>
    <property type="match status" value="1"/>
</dbReference>
<dbReference type="SUPFAM" id="SSF54593">
    <property type="entry name" value="Glyoxalase/Bleomycin resistance protein/Dihydroxybiphenyl dioxygenase"/>
    <property type="match status" value="1"/>
</dbReference>